<dbReference type="UniPathway" id="UPA00196"/>
<dbReference type="EMBL" id="CAEZVQ010000109">
    <property type="protein sequence ID" value="CAB4639241.1"/>
    <property type="molecule type" value="Genomic_DNA"/>
</dbReference>
<evidence type="ECO:0000256" key="1">
    <source>
        <dbReference type="ARBA" id="ARBA00004477"/>
    </source>
</evidence>
<feature type="transmembrane region" description="Helical" evidence="10">
    <location>
        <begin position="126"/>
        <end position="148"/>
    </location>
</feature>
<dbReference type="PANTHER" id="PTHR12468:SF2">
    <property type="entry name" value="GPI MANNOSYLTRANSFERASE 2"/>
    <property type="match status" value="1"/>
</dbReference>
<evidence type="ECO:0000256" key="8">
    <source>
        <dbReference type="ARBA" id="ARBA00022989"/>
    </source>
</evidence>
<evidence type="ECO:0000256" key="6">
    <source>
        <dbReference type="ARBA" id="ARBA00022692"/>
    </source>
</evidence>
<feature type="transmembrane region" description="Helical" evidence="10">
    <location>
        <begin position="372"/>
        <end position="393"/>
    </location>
</feature>
<protein>
    <submittedName>
        <fullName evidence="12">Unannotated protein</fullName>
    </submittedName>
</protein>
<feature type="transmembrane region" description="Helical" evidence="10">
    <location>
        <begin position="28"/>
        <end position="48"/>
    </location>
</feature>
<keyword evidence="7" id="KW-0256">Endoplasmic reticulum</keyword>
<sequence length="398" mass="43805">MKTLLKALRIPSLPPSDDPWGRALRRGAIAYILSRIVVVMGASIAVAAEAVTARVNEEEPKGGLSALVQVFDSWDGHWYLDVVRDGYPHHIMPNVTYFVSDARAAFFPMYPRLVHYLDNIIPGGPVTVALLVNLFLGGLFIYLVGRIARDLFDTKTAEKAMIIAALFPGSFVLSMAYSEALLLCVSCLCFMALHKKAWVWAGVLAAIGTASRPNGLALVLACGVAALLAIKDDRDWKSLVAPILAPLGFISFMLFLAHHTDENFAWFRVQTEAWKEGTSFGATAVSRTFDFFLNPTSSPTTVLTAASMTAMILALWCLKRYRIPAMYIAFIVGILVLMLLPATVTARPRFLYTAFPLIFPVARQLRDDEDKWWPLVLILFATGLVTVMGMYGVRAAIP</sequence>
<keyword evidence="3" id="KW-0337">GPI-anchor biosynthesis</keyword>
<accession>A0A6J6JP46</accession>
<keyword evidence="8 10" id="KW-1133">Transmembrane helix</keyword>
<evidence type="ECO:0000256" key="9">
    <source>
        <dbReference type="ARBA" id="ARBA00023136"/>
    </source>
</evidence>
<feature type="domain" description="Glycosyltransferase RgtA/B/C/D-like" evidence="11">
    <location>
        <begin position="123"/>
        <end position="255"/>
    </location>
</feature>
<dbReference type="GO" id="GO:0005789">
    <property type="term" value="C:endoplasmic reticulum membrane"/>
    <property type="evidence" value="ECO:0007669"/>
    <property type="project" value="UniProtKB-SubCell"/>
</dbReference>
<keyword evidence="6 10" id="KW-0812">Transmembrane</keyword>
<keyword evidence="4" id="KW-0328">Glycosyltransferase</keyword>
<dbReference type="InterPro" id="IPR038731">
    <property type="entry name" value="RgtA/B/C-like"/>
</dbReference>
<evidence type="ECO:0000256" key="10">
    <source>
        <dbReference type="SAM" id="Phobius"/>
    </source>
</evidence>
<evidence type="ECO:0000256" key="5">
    <source>
        <dbReference type="ARBA" id="ARBA00022679"/>
    </source>
</evidence>
<evidence type="ECO:0000256" key="2">
    <source>
        <dbReference type="ARBA" id="ARBA00004687"/>
    </source>
</evidence>
<dbReference type="GO" id="GO:0000009">
    <property type="term" value="F:alpha-1,6-mannosyltransferase activity"/>
    <property type="evidence" value="ECO:0007669"/>
    <property type="project" value="InterPro"/>
</dbReference>
<evidence type="ECO:0000259" key="11">
    <source>
        <dbReference type="Pfam" id="PF13231"/>
    </source>
</evidence>
<proteinExistence type="predicted"/>
<reference evidence="12" key="1">
    <citation type="submission" date="2020-05" db="EMBL/GenBank/DDBJ databases">
        <authorList>
            <person name="Chiriac C."/>
            <person name="Salcher M."/>
            <person name="Ghai R."/>
            <person name="Kavagutti S V."/>
        </authorList>
    </citation>
    <scope>NUCLEOTIDE SEQUENCE</scope>
</reference>
<evidence type="ECO:0000313" key="12">
    <source>
        <dbReference type="EMBL" id="CAB4639241.1"/>
    </source>
</evidence>
<comment type="subcellular location">
    <subcellularLocation>
        <location evidence="1">Endoplasmic reticulum membrane</location>
        <topology evidence="1">Multi-pass membrane protein</topology>
    </subcellularLocation>
</comment>
<evidence type="ECO:0000256" key="3">
    <source>
        <dbReference type="ARBA" id="ARBA00022502"/>
    </source>
</evidence>
<gene>
    <name evidence="12" type="ORF">UFOPK2086_00839</name>
</gene>
<dbReference type="InterPro" id="IPR007315">
    <property type="entry name" value="PIG-V/Gpi18"/>
</dbReference>
<keyword evidence="9 10" id="KW-0472">Membrane</keyword>
<dbReference type="AlphaFoldDB" id="A0A6J6JP46"/>
<feature type="transmembrane region" description="Helical" evidence="10">
    <location>
        <begin position="160"/>
        <end position="193"/>
    </location>
</feature>
<evidence type="ECO:0000256" key="7">
    <source>
        <dbReference type="ARBA" id="ARBA00022824"/>
    </source>
</evidence>
<feature type="transmembrane region" description="Helical" evidence="10">
    <location>
        <begin position="325"/>
        <end position="344"/>
    </location>
</feature>
<dbReference type="PANTHER" id="PTHR12468">
    <property type="entry name" value="GPI MANNOSYLTRANSFERASE 2"/>
    <property type="match status" value="1"/>
</dbReference>
<dbReference type="Pfam" id="PF13231">
    <property type="entry name" value="PMT_2"/>
    <property type="match status" value="1"/>
</dbReference>
<keyword evidence="5" id="KW-0808">Transferase</keyword>
<organism evidence="12">
    <name type="scientific">freshwater metagenome</name>
    <dbReference type="NCBI Taxonomy" id="449393"/>
    <lineage>
        <taxon>unclassified sequences</taxon>
        <taxon>metagenomes</taxon>
        <taxon>ecological metagenomes</taxon>
    </lineage>
</organism>
<dbReference type="GO" id="GO:0004376">
    <property type="term" value="F:GPI mannosyltransferase activity"/>
    <property type="evidence" value="ECO:0007669"/>
    <property type="project" value="InterPro"/>
</dbReference>
<feature type="transmembrane region" description="Helical" evidence="10">
    <location>
        <begin position="239"/>
        <end position="257"/>
    </location>
</feature>
<feature type="transmembrane region" description="Helical" evidence="10">
    <location>
        <begin position="213"/>
        <end position="230"/>
    </location>
</feature>
<name>A0A6J6JP46_9ZZZZ</name>
<dbReference type="GO" id="GO:0006506">
    <property type="term" value="P:GPI anchor biosynthetic process"/>
    <property type="evidence" value="ECO:0007669"/>
    <property type="project" value="UniProtKB-UniPathway"/>
</dbReference>
<feature type="transmembrane region" description="Helical" evidence="10">
    <location>
        <begin position="300"/>
        <end position="318"/>
    </location>
</feature>
<comment type="pathway">
    <text evidence="2">Glycolipid biosynthesis; glycosylphosphatidylinositol-anchor biosynthesis.</text>
</comment>
<evidence type="ECO:0000256" key="4">
    <source>
        <dbReference type="ARBA" id="ARBA00022676"/>
    </source>
</evidence>